<name>A0A1I7UW23_9PELO</name>
<feature type="chain" id="PRO_5009309418" evidence="1">
    <location>
        <begin position="21"/>
        <end position="101"/>
    </location>
</feature>
<evidence type="ECO:0000256" key="1">
    <source>
        <dbReference type="SAM" id="SignalP"/>
    </source>
</evidence>
<keyword evidence="2" id="KW-1185">Reference proteome</keyword>
<dbReference type="Proteomes" id="UP000095282">
    <property type="component" value="Unplaced"/>
</dbReference>
<dbReference type="AlphaFoldDB" id="A0A1I7UW23"/>
<proteinExistence type="predicted"/>
<evidence type="ECO:0000313" key="3">
    <source>
        <dbReference type="WBParaSite" id="Csp11.Scaffold630.g19922.t1"/>
    </source>
</evidence>
<keyword evidence="1" id="KW-0732">Signal</keyword>
<organism evidence="2 3">
    <name type="scientific">Caenorhabditis tropicalis</name>
    <dbReference type="NCBI Taxonomy" id="1561998"/>
    <lineage>
        <taxon>Eukaryota</taxon>
        <taxon>Metazoa</taxon>
        <taxon>Ecdysozoa</taxon>
        <taxon>Nematoda</taxon>
        <taxon>Chromadorea</taxon>
        <taxon>Rhabditida</taxon>
        <taxon>Rhabditina</taxon>
        <taxon>Rhabditomorpha</taxon>
        <taxon>Rhabditoidea</taxon>
        <taxon>Rhabditidae</taxon>
        <taxon>Peloderinae</taxon>
        <taxon>Caenorhabditis</taxon>
    </lineage>
</organism>
<sequence length="101" mass="11734">MKHLFLSIFILFAFAELAESQCVEYFKANWKVPQDVPSIFDGEMGEPFVEKNMACSMMCTKKRNVFLLSIIGIRIDADSTLWLTISERVLAMEWQLIYTSR</sequence>
<reference evidence="3" key="1">
    <citation type="submission" date="2016-11" db="UniProtKB">
        <authorList>
            <consortium name="WormBaseParasite"/>
        </authorList>
    </citation>
    <scope>IDENTIFICATION</scope>
</reference>
<accession>A0A1I7UW23</accession>
<evidence type="ECO:0000313" key="2">
    <source>
        <dbReference type="Proteomes" id="UP000095282"/>
    </source>
</evidence>
<protein>
    <submittedName>
        <fullName evidence="3">CW domain-containing protein</fullName>
    </submittedName>
</protein>
<dbReference type="WBParaSite" id="Csp11.Scaffold630.g19922.t1">
    <property type="protein sequence ID" value="Csp11.Scaffold630.g19922.t1"/>
    <property type="gene ID" value="Csp11.Scaffold630.g19922"/>
</dbReference>
<feature type="signal peptide" evidence="1">
    <location>
        <begin position="1"/>
        <end position="20"/>
    </location>
</feature>